<keyword evidence="2" id="KW-1185">Reference proteome</keyword>
<proteinExistence type="predicted"/>
<evidence type="ECO:0000313" key="2">
    <source>
        <dbReference type="Proteomes" id="UP001608902"/>
    </source>
</evidence>
<organism evidence="1 2">
    <name type="scientific">Gnathostoma spinigerum</name>
    <dbReference type="NCBI Taxonomy" id="75299"/>
    <lineage>
        <taxon>Eukaryota</taxon>
        <taxon>Metazoa</taxon>
        <taxon>Ecdysozoa</taxon>
        <taxon>Nematoda</taxon>
        <taxon>Chromadorea</taxon>
        <taxon>Rhabditida</taxon>
        <taxon>Spirurina</taxon>
        <taxon>Gnathostomatomorpha</taxon>
        <taxon>Gnathostomatoidea</taxon>
        <taxon>Gnathostomatidae</taxon>
        <taxon>Gnathostoma</taxon>
    </lineage>
</organism>
<protein>
    <recommendedName>
        <fullName evidence="3">Secreted protein</fullName>
    </recommendedName>
</protein>
<name>A0ABD6EQZ9_9BILA</name>
<evidence type="ECO:0000313" key="1">
    <source>
        <dbReference type="EMBL" id="MFH4979438.1"/>
    </source>
</evidence>
<accession>A0ABD6EQZ9</accession>
<gene>
    <name evidence="1" type="ORF">AB6A40_006147</name>
</gene>
<dbReference type="EMBL" id="JBGFUD010004195">
    <property type="protein sequence ID" value="MFH4979438.1"/>
    <property type="molecule type" value="Genomic_DNA"/>
</dbReference>
<evidence type="ECO:0008006" key="3">
    <source>
        <dbReference type="Google" id="ProtNLM"/>
    </source>
</evidence>
<sequence>MCFNDFCISIQFVAITQIFFEIIFESECSAKQTICDKTVETKRRIEFPILCNYHTSVRGVIQRVMKYPHFRLPRPFRTLKSESVSVPRRIHPNYRDRNGKG</sequence>
<dbReference type="Proteomes" id="UP001608902">
    <property type="component" value="Unassembled WGS sequence"/>
</dbReference>
<comment type="caution">
    <text evidence="1">The sequence shown here is derived from an EMBL/GenBank/DDBJ whole genome shotgun (WGS) entry which is preliminary data.</text>
</comment>
<reference evidence="1 2" key="1">
    <citation type="submission" date="2024-08" db="EMBL/GenBank/DDBJ databases">
        <title>Gnathostoma spinigerum genome.</title>
        <authorList>
            <person name="Gonzalez-Bertolin B."/>
            <person name="Monzon S."/>
            <person name="Zaballos A."/>
            <person name="Jimenez P."/>
            <person name="Dekumyoy P."/>
            <person name="Varona S."/>
            <person name="Cuesta I."/>
            <person name="Sumanam S."/>
            <person name="Adisakwattana P."/>
            <person name="Gasser R.B."/>
            <person name="Hernandez-Gonzalez A."/>
            <person name="Young N.D."/>
            <person name="Perteguer M.J."/>
        </authorList>
    </citation>
    <scope>NUCLEOTIDE SEQUENCE [LARGE SCALE GENOMIC DNA]</scope>
    <source>
        <strain evidence="1">AL3</strain>
        <tissue evidence="1">Liver</tissue>
    </source>
</reference>
<dbReference type="AlphaFoldDB" id="A0ABD6EQZ9"/>